<sequence>MTDTEKNTARTDPAPGDQGAGGGLDARLVVERGGFRLDVALTAAPGDVVALLGPNGAGKTTAL</sequence>
<evidence type="ECO:0000313" key="4">
    <source>
        <dbReference type="Proteomes" id="UP000470446"/>
    </source>
</evidence>
<dbReference type="EMBL" id="JAAGMA010000153">
    <property type="protein sequence ID" value="NEB08412.1"/>
    <property type="molecule type" value="Genomic_DNA"/>
</dbReference>
<feature type="domain" description="ABC transporter" evidence="2">
    <location>
        <begin position="38"/>
        <end position="63"/>
    </location>
</feature>
<evidence type="ECO:0000256" key="1">
    <source>
        <dbReference type="SAM" id="MobiDB-lite"/>
    </source>
</evidence>
<name>A0A7K3PEU2_9ACTN</name>
<gene>
    <name evidence="3" type="ORF">G3I32_05920</name>
</gene>
<organism evidence="3 4">
    <name type="scientific">Streptomyces coelicoflavus</name>
    <dbReference type="NCBI Taxonomy" id="285562"/>
    <lineage>
        <taxon>Bacteria</taxon>
        <taxon>Bacillati</taxon>
        <taxon>Actinomycetota</taxon>
        <taxon>Actinomycetes</taxon>
        <taxon>Kitasatosporales</taxon>
        <taxon>Streptomycetaceae</taxon>
        <taxon>Streptomyces</taxon>
    </lineage>
</organism>
<keyword evidence="3" id="KW-0067">ATP-binding</keyword>
<dbReference type="RefSeq" id="WP_420918671.1">
    <property type="nucleotide sequence ID" value="NZ_JAAGMA010000153.1"/>
</dbReference>
<dbReference type="Gene3D" id="3.40.50.300">
    <property type="entry name" value="P-loop containing nucleotide triphosphate hydrolases"/>
    <property type="match status" value="1"/>
</dbReference>
<dbReference type="GO" id="GO:0016887">
    <property type="term" value="F:ATP hydrolysis activity"/>
    <property type="evidence" value="ECO:0007669"/>
    <property type="project" value="InterPro"/>
</dbReference>
<dbReference type="InterPro" id="IPR027417">
    <property type="entry name" value="P-loop_NTPase"/>
</dbReference>
<feature type="non-terminal residue" evidence="3">
    <location>
        <position position="63"/>
    </location>
</feature>
<dbReference type="Proteomes" id="UP000470446">
    <property type="component" value="Unassembled WGS sequence"/>
</dbReference>
<dbReference type="GO" id="GO:0005524">
    <property type="term" value="F:ATP binding"/>
    <property type="evidence" value="ECO:0007669"/>
    <property type="project" value="UniProtKB-KW"/>
</dbReference>
<evidence type="ECO:0000313" key="3">
    <source>
        <dbReference type="EMBL" id="NEB08412.1"/>
    </source>
</evidence>
<comment type="caution">
    <text evidence="3">The sequence shown here is derived from an EMBL/GenBank/DDBJ whole genome shotgun (WGS) entry which is preliminary data.</text>
</comment>
<dbReference type="Pfam" id="PF00005">
    <property type="entry name" value="ABC_tran"/>
    <property type="match status" value="1"/>
</dbReference>
<dbReference type="InterPro" id="IPR003439">
    <property type="entry name" value="ABC_transporter-like_ATP-bd"/>
</dbReference>
<evidence type="ECO:0000259" key="2">
    <source>
        <dbReference type="Pfam" id="PF00005"/>
    </source>
</evidence>
<dbReference type="AlphaFoldDB" id="A0A7K3PEU2"/>
<accession>A0A7K3PEU2</accession>
<reference evidence="3 4" key="1">
    <citation type="submission" date="2020-01" db="EMBL/GenBank/DDBJ databases">
        <title>Insect and environment-associated Actinomycetes.</title>
        <authorList>
            <person name="Currrie C."/>
            <person name="Chevrette M."/>
            <person name="Carlson C."/>
            <person name="Stubbendieck R."/>
            <person name="Wendt-Pienkowski E."/>
        </authorList>
    </citation>
    <scope>NUCLEOTIDE SEQUENCE [LARGE SCALE GENOMIC DNA]</scope>
    <source>
        <strain evidence="3 4">SID14163</strain>
    </source>
</reference>
<keyword evidence="3" id="KW-0547">Nucleotide-binding</keyword>
<feature type="region of interest" description="Disordered" evidence="1">
    <location>
        <begin position="1"/>
        <end position="25"/>
    </location>
</feature>
<protein>
    <submittedName>
        <fullName evidence="3">ABC transporter ATP-binding protein</fullName>
    </submittedName>
</protein>
<proteinExistence type="predicted"/>
<dbReference type="SUPFAM" id="SSF52540">
    <property type="entry name" value="P-loop containing nucleoside triphosphate hydrolases"/>
    <property type="match status" value="1"/>
</dbReference>